<keyword evidence="2" id="KW-1185">Reference proteome</keyword>
<name>A0A3G9IUH4_9ACTN</name>
<evidence type="ECO:0000313" key="1">
    <source>
        <dbReference type="EMBL" id="BBH15843.1"/>
    </source>
</evidence>
<dbReference type="EMBL" id="AP019307">
    <property type="protein sequence ID" value="BBH15843.1"/>
    <property type="molecule type" value="Genomic_DNA"/>
</dbReference>
<dbReference type="Proteomes" id="UP000271573">
    <property type="component" value="Chromosome"/>
</dbReference>
<protein>
    <submittedName>
        <fullName evidence="1">Uncharacterized protein</fullName>
    </submittedName>
</protein>
<reference evidence="1 2" key="1">
    <citation type="submission" date="2018-11" db="EMBL/GenBank/DDBJ databases">
        <title>Complete genome sequence of Nocardioides baekrokdamisoli strain KCTC 39748.</title>
        <authorList>
            <person name="Kang S.W."/>
            <person name="Lee K.C."/>
            <person name="Kim K.K."/>
            <person name="Kim J.S."/>
            <person name="Kim D.S."/>
            <person name="Ko S.H."/>
            <person name="Yang S.H."/>
            <person name="Shin Y.K."/>
            <person name="Lee J.S."/>
        </authorList>
    </citation>
    <scope>NUCLEOTIDE SEQUENCE [LARGE SCALE GENOMIC DNA]</scope>
    <source>
        <strain evidence="1 2">KCTC 39748</strain>
    </source>
</reference>
<dbReference type="KEGG" id="nbe:Back2_01300"/>
<proteinExistence type="predicted"/>
<accession>A0A3G9IUH4</accession>
<sequence length="131" mass="14343">MSMNIRVGKKGTTVHLGLWDRDGTAITRRACRRKNFTNAGRFLPTVDPVTCKVCVRLRDESPGWLVRAAYGNDPATAALAQGNAVVLPHDVPLAWCARCGEQYPKPAGRYAATVDGNVCVPCFDRLRGTER</sequence>
<dbReference type="AlphaFoldDB" id="A0A3G9IUH4"/>
<evidence type="ECO:0000313" key="2">
    <source>
        <dbReference type="Proteomes" id="UP000271573"/>
    </source>
</evidence>
<organism evidence="1 2">
    <name type="scientific">Nocardioides baekrokdamisoli</name>
    <dbReference type="NCBI Taxonomy" id="1804624"/>
    <lineage>
        <taxon>Bacteria</taxon>
        <taxon>Bacillati</taxon>
        <taxon>Actinomycetota</taxon>
        <taxon>Actinomycetes</taxon>
        <taxon>Propionibacteriales</taxon>
        <taxon>Nocardioidaceae</taxon>
        <taxon>Nocardioides</taxon>
    </lineage>
</organism>
<gene>
    <name evidence="1" type="ORF">Back2_01300</name>
</gene>